<protein>
    <submittedName>
        <fullName evidence="1">Uncharacterized protein</fullName>
    </submittedName>
</protein>
<proteinExistence type="predicted"/>
<dbReference type="EMBL" id="CM056741">
    <property type="protein sequence ID" value="KAJ8684270.1"/>
    <property type="molecule type" value="Genomic_DNA"/>
</dbReference>
<reference evidence="1" key="1">
    <citation type="submission" date="2023-04" db="EMBL/GenBank/DDBJ databases">
        <title>A chromosome-level genome assembly of the parasitoid wasp Eretmocerus hayati.</title>
        <authorList>
            <person name="Zhong Y."/>
            <person name="Liu S."/>
            <person name="Liu Y."/>
        </authorList>
    </citation>
    <scope>NUCLEOTIDE SEQUENCE</scope>
    <source>
        <strain evidence="1">ZJU_SS_LIU_2023</strain>
    </source>
</reference>
<accession>A0ACC2PR62</accession>
<dbReference type="Proteomes" id="UP001239111">
    <property type="component" value="Chromosome 1"/>
</dbReference>
<evidence type="ECO:0000313" key="1">
    <source>
        <dbReference type="EMBL" id="KAJ8684270.1"/>
    </source>
</evidence>
<name>A0ACC2PR62_9HYME</name>
<keyword evidence="2" id="KW-1185">Reference proteome</keyword>
<organism evidence="1 2">
    <name type="scientific">Eretmocerus hayati</name>
    <dbReference type="NCBI Taxonomy" id="131215"/>
    <lineage>
        <taxon>Eukaryota</taxon>
        <taxon>Metazoa</taxon>
        <taxon>Ecdysozoa</taxon>
        <taxon>Arthropoda</taxon>
        <taxon>Hexapoda</taxon>
        <taxon>Insecta</taxon>
        <taxon>Pterygota</taxon>
        <taxon>Neoptera</taxon>
        <taxon>Endopterygota</taxon>
        <taxon>Hymenoptera</taxon>
        <taxon>Apocrita</taxon>
        <taxon>Proctotrupomorpha</taxon>
        <taxon>Chalcidoidea</taxon>
        <taxon>Aphelinidae</taxon>
        <taxon>Aphelininae</taxon>
        <taxon>Eretmocerus</taxon>
    </lineage>
</organism>
<sequence>MILDEEESETSRTLSTLCTTEALTKIWMAVKKLDLDGRVFTFVMWHVDDGSNFETSGAVLALSSDNHYFKTACLQSRSSLTGYIWGSALALFKDSFIDAYFDEGSIILDTQENIEPAGIVNEEVSELEVAILRVDALVQSHFREKISNFYALYEIPADIPVQLNC</sequence>
<gene>
    <name evidence="1" type="ORF">QAD02_020062</name>
</gene>
<evidence type="ECO:0000313" key="2">
    <source>
        <dbReference type="Proteomes" id="UP001239111"/>
    </source>
</evidence>
<comment type="caution">
    <text evidence="1">The sequence shown here is derived from an EMBL/GenBank/DDBJ whole genome shotgun (WGS) entry which is preliminary data.</text>
</comment>